<proteinExistence type="predicted"/>
<feature type="region of interest" description="Disordered" evidence="1">
    <location>
        <begin position="1"/>
        <end position="30"/>
    </location>
</feature>
<sequence length="250" mass="27763">MSAEDPAGYEGKGKEIQIADLEEAERLKQEGNNHFRSKAWEEALAHYRSALGYLPRREHEPPREPTEPSGQPDLEVVGLSPSEAPSATPPQPNIGETPEMVKMRAVLNGNVAACYVQLGEHNKVVEACTEALADDPTYVKALQRRAASNEAIASWSALTSAQEDYRTLLKLLPESSPQRSEIDRMLRNLGPRIEMKRKEEMGDDGQTEGTWKQLPRFASQRGFLSNFGLSTDNFKFEPSGQGGYSVNFSR</sequence>
<dbReference type="Gene3D" id="1.25.40.10">
    <property type="entry name" value="Tetratricopeptide repeat domain"/>
    <property type="match status" value="1"/>
</dbReference>
<dbReference type="PANTHER" id="PTHR46014">
    <property type="entry name" value="TETRATRICOPEPTIDE REPEAT PROTEIN 1"/>
    <property type="match status" value="1"/>
</dbReference>
<dbReference type="SUPFAM" id="SSF48452">
    <property type="entry name" value="TPR-like"/>
    <property type="match status" value="1"/>
</dbReference>
<dbReference type="Proteomes" id="UP000736335">
    <property type="component" value="Unassembled WGS sequence"/>
</dbReference>
<reference evidence="2" key="1">
    <citation type="journal article" date="2020" name="Nat. Commun.">
        <title>Large-scale genome sequencing of mycorrhizal fungi provides insights into the early evolution of symbiotic traits.</title>
        <authorList>
            <person name="Miyauchi S."/>
            <person name="Kiss E."/>
            <person name="Kuo A."/>
            <person name="Drula E."/>
            <person name="Kohler A."/>
            <person name="Sanchez-Garcia M."/>
            <person name="Morin E."/>
            <person name="Andreopoulos B."/>
            <person name="Barry K.W."/>
            <person name="Bonito G."/>
            <person name="Buee M."/>
            <person name="Carver A."/>
            <person name="Chen C."/>
            <person name="Cichocki N."/>
            <person name="Clum A."/>
            <person name="Culley D."/>
            <person name="Crous P.W."/>
            <person name="Fauchery L."/>
            <person name="Girlanda M."/>
            <person name="Hayes R.D."/>
            <person name="Keri Z."/>
            <person name="LaButti K."/>
            <person name="Lipzen A."/>
            <person name="Lombard V."/>
            <person name="Magnuson J."/>
            <person name="Maillard F."/>
            <person name="Murat C."/>
            <person name="Nolan M."/>
            <person name="Ohm R.A."/>
            <person name="Pangilinan J."/>
            <person name="Pereira M.F."/>
            <person name="Perotto S."/>
            <person name="Peter M."/>
            <person name="Pfister S."/>
            <person name="Riley R."/>
            <person name="Sitrit Y."/>
            <person name="Stielow J.B."/>
            <person name="Szollosi G."/>
            <person name="Zifcakova L."/>
            <person name="Stursova M."/>
            <person name="Spatafora J.W."/>
            <person name="Tedersoo L."/>
            <person name="Vaario L.M."/>
            <person name="Yamada A."/>
            <person name="Yan M."/>
            <person name="Wang P."/>
            <person name="Xu J."/>
            <person name="Bruns T."/>
            <person name="Baldrian P."/>
            <person name="Vilgalys R."/>
            <person name="Dunand C."/>
            <person name="Henrissat B."/>
            <person name="Grigoriev I.V."/>
            <person name="Hibbett D."/>
            <person name="Nagy L.G."/>
            <person name="Martin F.M."/>
        </authorList>
    </citation>
    <scope>NUCLEOTIDE SEQUENCE</scope>
    <source>
        <strain evidence="2">UH-Tt-Lm1</strain>
    </source>
</reference>
<dbReference type="EMBL" id="WIUZ02000005">
    <property type="protein sequence ID" value="KAF9787136.1"/>
    <property type="molecule type" value="Genomic_DNA"/>
</dbReference>
<comment type="caution">
    <text evidence="2">The sequence shown here is derived from an EMBL/GenBank/DDBJ whole genome shotgun (WGS) entry which is preliminary data.</text>
</comment>
<evidence type="ECO:0000256" key="1">
    <source>
        <dbReference type="SAM" id="MobiDB-lite"/>
    </source>
</evidence>
<dbReference type="AlphaFoldDB" id="A0A9P6HH52"/>
<organism evidence="2 3">
    <name type="scientific">Thelephora terrestris</name>
    <dbReference type="NCBI Taxonomy" id="56493"/>
    <lineage>
        <taxon>Eukaryota</taxon>
        <taxon>Fungi</taxon>
        <taxon>Dikarya</taxon>
        <taxon>Basidiomycota</taxon>
        <taxon>Agaricomycotina</taxon>
        <taxon>Agaricomycetes</taxon>
        <taxon>Thelephorales</taxon>
        <taxon>Thelephoraceae</taxon>
        <taxon>Thelephora</taxon>
    </lineage>
</organism>
<dbReference type="InterPro" id="IPR011990">
    <property type="entry name" value="TPR-like_helical_dom_sf"/>
</dbReference>
<accession>A0A9P6HH52</accession>
<feature type="compositionally biased region" description="Basic and acidic residues" evidence="1">
    <location>
        <begin position="55"/>
        <end position="66"/>
    </location>
</feature>
<evidence type="ECO:0000313" key="2">
    <source>
        <dbReference type="EMBL" id="KAF9787136.1"/>
    </source>
</evidence>
<dbReference type="InterPro" id="IPR052769">
    <property type="entry name" value="TPR_domain_protein"/>
</dbReference>
<reference evidence="2" key="2">
    <citation type="submission" date="2020-11" db="EMBL/GenBank/DDBJ databases">
        <authorList>
            <consortium name="DOE Joint Genome Institute"/>
            <person name="Kuo A."/>
            <person name="Miyauchi S."/>
            <person name="Kiss E."/>
            <person name="Drula E."/>
            <person name="Kohler A."/>
            <person name="Sanchez-Garcia M."/>
            <person name="Andreopoulos B."/>
            <person name="Barry K.W."/>
            <person name="Bonito G."/>
            <person name="Buee M."/>
            <person name="Carver A."/>
            <person name="Chen C."/>
            <person name="Cichocki N."/>
            <person name="Clum A."/>
            <person name="Culley D."/>
            <person name="Crous P.W."/>
            <person name="Fauchery L."/>
            <person name="Girlanda M."/>
            <person name="Hayes R."/>
            <person name="Keri Z."/>
            <person name="Labutti K."/>
            <person name="Lipzen A."/>
            <person name="Lombard V."/>
            <person name="Magnuson J."/>
            <person name="Maillard F."/>
            <person name="Morin E."/>
            <person name="Murat C."/>
            <person name="Nolan M."/>
            <person name="Ohm R."/>
            <person name="Pangilinan J."/>
            <person name="Pereira M."/>
            <person name="Perotto S."/>
            <person name="Peter M."/>
            <person name="Riley R."/>
            <person name="Sitrit Y."/>
            <person name="Stielow B."/>
            <person name="Szollosi G."/>
            <person name="Zifcakova L."/>
            <person name="Stursova M."/>
            <person name="Spatafora J.W."/>
            <person name="Tedersoo L."/>
            <person name="Vaario L.-M."/>
            <person name="Yamada A."/>
            <person name="Yan M."/>
            <person name="Wang P."/>
            <person name="Xu J."/>
            <person name="Bruns T."/>
            <person name="Baldrian P."/>
            <person name="Vilgalys R."/>
            <person name="Henrissat B."/>
            <person name="Grigoriev I.V."/>
            <person name="Hibbett D."/>
            <person name="Nagy L.G."/>
            <person name="Martin F.M."/>
        </authorList>
    </citation>
    <scope>NUCLEOTIDE SEQUENCE</scope>
    <source>
        <strain evidence="2">UH-Tt-Lm1</strain>
    </source>
</reference>
<keyword evidence="3" id="KW-1185">Reference proteome</keyword>
<dbReference type="PANTHER" id="PTHR46014:SF1">
    <property type="entry name" value="TETRATRICOPEPTIDE REPEAT PROTEIN 1"/>
    <property type="match status" value="1"/>
</dbReference>
<dbReference type="OrthoDB" id="1872379at2759"/>
<dbReference type="SMART" id="SM00028">
    <property type="entry name" value="TPR"/>
    <property type="match status" value="2"/>
</dbReference>
<feature type="region of interest" description="Disordered" evidence="1">
    <location>
        <begin position="51"/>
        <end position="96"/>
    </location>
</feature>
<protein>
    <submittedName>
        <fullName evidence="2">TPR-like protein</fullName>
    </submittedName>
</protein>
<gene>
    <name evidence="2" type="ORF">BJ322DRAFT_1053751</name>
</gene>
<name>A0A9P6HH52_9AGAM</name>
<evidence type="ECO:0000313" key="3">
    <source>
        <dbReference type="Proteomes" id="UP000736335"/>
    </source>
</evidence>
<dbReference type="InterPro" id="IPR019734">
    <property type="entry name" value="TPR_rpt"/>
</dbReference>